<feature type="transmembrane region" description="Helical" evidence="1">
    <location>
        <begin position="174"/>
        <end position="192"/>
    </location>
</feature>
<feature type="transmembrane region" description="Helical" evidence="1">
    <location>
        <begin position="198"/>
        <end position="215"/>
    </location>
</feature>
<keyword evidence="1" id="KW-1133">Transmembrane helix</keyword>
<feature type="transmembrane region" description="Helical" evidence="1">
    <location>
        <begin position="76"/>
        <end position="96"/>
    </location>
</feature>
<evidence type="ECO:0000313" key="2">
    <source>
        <dbReference type="EMBL" id="QOL82303.1"/>
    </source>
</evidence>
<dbReference type="Proteomes" id="UP000594118">
    <property type="component" value="Chromosome"/>
</dbReference>
<reference evidence="2 3" key="1">
    <citation type="submission" date="2019-10" db="EMBL/GenBank/DDBJ databases">
        <title>Pseudopuniceibacterium sp. HQ09 islated from Antarctica.</title>
        <authorList>
            <person name="Liao L."/>
            <person name="Su S."/>
            <person name="Chen B."/>
            <person name="Yu Y."/>
        </authorList>
    </citation>
    <scope>NUCLEOTIDE SEQUENCE [LARGE SCALE GENOMIC DNA]</scope>
    <source>
        <strain evidence="2 3">HQ09</strain>
    </source>
</reference>
<dbReference type="InterPro" id="IPR007498">
    <property type="entry name" value="PqiA-like"/>
</dbReference>
<dbReference type="KEGG" id="pshq:F3W81_16570"/>
<dbReference type="EMBL" id="CP045201">
    <property type="protein sequence ID" value="QOL82303.1"/>
    <property type="molecule type" value="Genomic_DNA"/>
</dbReference>
<organism evidence="2 3">
    <name type="scientific">Pseudooceanicola spongiae</name>
    <dbReference type="NCBI Taxonomy" id="2613965"/>
    <lineage>
        <taxon>Bacteria</taxon>
        <taxon>Pseudomonadati</taxon>
        <taxon>Pseudomonadota</taxon>
        <taxon>Alphaproteobacteria</taxon>
        <taxon>Rhodobacterales</taxon>
        <taxon>Paracoccaceae</taxon>
        <taxon>Pseudooceanicola</taxon>
    </lineage>
</organism>
<sequence>MTSDVTLSDLSQPATRAGASAHASPTRSAADLAALIACPRCDAVFRMVEPANNQRAICNRCHHVLVAPRLRAGKRIIAVQLAILILLVAASAYPFLSISTKGLKHSSSILDAALAFTSDGALAALSFVLAGLIVFIPAARAILSIYVLAPLTLDRGPFRGAAFAFRLSEHLRPWSMAEIFAIGCAVALIKVADLATVSFGPAFWMFSLLVLLVVVQENLACRYSIWKALGA</sequence>
<feature type="transmembrane region" description="Helical" evidence="1">
    <location>
        <begin position="120"/>
        <end position="153"/>
    </location>
</feature>
<proteinExistence type="predicted"/>
<evidence type="ECO:0000313" key="3">
    <source>
        <dbReference type="Proteomes" id="UP000594118"/>
    </source>
</evidence>
<keyword evidence="1" id="KW-0812">Transmembrane</keyword>
<dbReference type="Pfam" id="PF04403">
    <property type="entry name" value="PqiA"/>
    <property type="match status" value="1"/>
</dbReference>
<keyword evidence="3" id="KW-1185">Reference proteome</keyword>
<keyword evidence="1" id="KW-0472">Membrane</keyword>
<protein>
    <submittedName>
        <fullName evidence="2">Paraquat-inducible protein A</fullName>
    </submittedName>
</protein>
<name>A0A7L9WQU3_9RHOB</name>
<accession>A0A7L9WQU3</accession>
<dbReference type="AlphaFoldDB" id="A0A7L9WQU3"/>
<evidence type="ECO:0000256" key="1">
    <source>
        <dbReference type="SAM" id="Phobius"/>
    </source>
</evidence>
<gene>
    <name evidence="2" type="ORF">F3W81_16570</name>
</gene>